<evidence type="ECO:0000259" key="2">
    <source>
        <dbReference type="SMART" id="SM00646"/>
    </source>
</evidence>
<protein>
    <submittedName>
        <fullName evidence="3">N-acetylmuramoyl-L-alanine amidase</fullName>
    </submittedName>
</protein>
<dbReference type="Gene3D" id="3.40.630.40">
    <property type="entry name" value="Zn-dependent exopeptidases"/>
    <property type="match status" value="1"/>
</dbReference>
<organism evidence="3 4">
    <name type="scientific">Paenibacillus cucumis</name>
    <name type="common">ex Kampfer et al. 2016</name>
    <dbReference type="NCBI Taxonomy" id="1776858"/>
    <lineage>
        <taxon>Bacteria</taxon>
        <taxon>Bacillati</taxon>
        <taxon>Bacillota</taxon>
        <taxon>Bacilli</taxon>
        <taxon>Bacillales</taxon>
        <taxon>Paenibacillaceae</taxon>
        <taxon>Paenibacillus</taxon>
    </lineage>
</organism>
<dbReference type="Proteomes" id="UP000706031">
    <property type="component" value="Unassembled WGS sequence"/>
</dbReference>
<dbReference type="RefSeq" id="WP_221789752.1">
    <property type="nucleotide sequence ID" value="NZ_JACLIC010000031.1"/>
</dbReference>
<gene>
    <name evidence="3" type="ORF">H7T88_18625</name>
</gene>
<evidence type="ECO:0000313" key="3">
    <source>
        <dbReference type="EMBL" id="MBY0205242.1"/>
    </source>
</evidence>
<dbReference type="PANTHER" id="PTHR30404:SF0">
    <property type="entry name" value="N-ACETYLMURAMOYL-L-ALANINE AMIDASE AMIC"/>
    <property type="match status" value="1"/>
</dbReference>
<dbReference type="PANTHER" id="PTHR30404">
    <property type="entry name" value="N-ACETYLMURAMOYL-L-ALANINE AMIDASE"/>
    <property type="match status" value="1"/>
</dbReference>
<dbReference type="CDD" id="cd02696">
    <property type="entry name" value="MurNAc-LAA"/>
    <property type="match status" value="1"/>
</dbReference>
<dbReference type="Pfam" id="PF01520">
    <property type="entry name" value="Amidase_3"/>
    <property type="match status" value="1"/>
</dbReference>
<sequence length="407" mass="45735">MLYDFVIDLMHTLFKNGLTLSSLGAVVFLILKQRKMKAQLRKFLPWMFQDDNEIKAYMANQIVIMRNQEIIMRGMGLEPWSATILNEKPQATAMLSRRYYLSSWAITTYAQLANKYTIRRYYKMAKKIKVKGDAGHGATDPGAIGPTGKREKEFNLTMALKLEALFKNHPMIDFSLTRSTDVFLELRQRVKIANEQPADLFISIHANSATATTANGTETFYNRTTSAPLAGVIQRHMQDATGFKDRGARYGNFAVIRDTKMDAVLLEVGFISNPEEEQKLFDNDFQDRVALAVAKGICEYLGVPFETEKSAVPAPYPEMTVTVHTDAGSTYTGYNIKGITWIPSRPIGELLGGRIGYVKSKVTINGEPVETQNINGVGYVTARDLTKLLGARIFWDKAEPSKVEIYH</sequence>
<dbReference type="InterPro" id="IPR050695">
    <property type="entry name" value="N-acetylmuramoyl_amidase_3"/>
</dbReference>
<comment type="caution">
    <text evidence="3">The sequence shown here is derived from an EMBL/GenBank/DDBJ whole genome shotgun (WGS) entry which is preliminary data.</text>
</comment>
<evidence type="ECO:0000313" key="4">
    <source>
        <dbReference type="Proteomes" id="UP000706031"/>
    </source>
</evidence>
<proteinExistence type="predicted"/>
<keyword evidence="4" id="KW-1185">Reference proteome</keyword>
<accession>A0ABS7KMR7</accession>
<feature type="domain" description="MurNAc-LAA" evidence="2">
    <location>
        <begin position="190"/>
        <end position="298"/>
    </location>
</feature>
<evidence type="ECO:0000256" key="1">
    <source>
        <dbReference type="ARBA" id="ARBA00022801"/>
    </source>
</evidence>
<dbReference type="SMART" id="SM00646">
    <property type="entry name" value="Ami_3"/>
    <property type="match status" value="1"/>
</dbReference>
<dbReference type="EMBL" id="JACLIC010000031">
    <property type="protein sequence ID" value="MBY0205242.1"/>
    <property type="molecule type" value="Genomic_DNA"/>
</dbReference>
<name>A0ABS7KMR7_9BACL</name>
<reference evidence="3 4" key="1">
    <citation type="submission" date="2020-08" db="EMBL/GenBank/DDBJ databases">
        <title>Fungal Genomes of the International Space Station.</title>
        <authorList>
            <person name="Seuylemezian A."/>
            <person name="Singh N.K."/>
            <person name="Wood J."/>
            <person name="Venkateswaran K."/>
        </authorList>
    </citation>
    <scope>NUCLEOTIDE SEQUENCE [LARGE SCALE GENOMIC DNA]</scope>
    <source>
        <strain evidence="3 4">S/N-304-OC-R4</strain>
    </source>
</reference>
<keyword evidence="1" id="KW-0378">Hydrolase</keyword>
<dbReference type="SUPFAM" id="SSF53187">
    <property type="entry name" value="Zn-dependent exopeptidases"/>
    <property type="match status" value="1"/>
</dbReference>
<dbReference type="InterPro" id="IPR002508">
    <property type="entry name" value="MurNAc-LAA_cat"/>
</dbReference>